<dbReference type="SUPFAM" id="SSF56954">
    <property type="entry name" value="Outer membrane efflux proteins (OEP)"/>
    <property type="match status" value="1"/>
</dbReference>
<dbReference type="InterPro" id="IPR003423">
    <property type="entry name" value="OMP_efflux"/>
</dbReference>
<dbReference type="OrthoDB" id="9789368at2"/>
<dbReference type="NCBIfam" id="TIGR01844">
    <property type="entry name" value="type_I_sec_TolC"/>
    <property type="match status" value="1"/>
</dbReference>
<dbReference type="InterPro" id="IPR010130">
    <property type="entry name" value="T1SS_OMP_TolC"/>
</dbReference>
<keyword evidence="3" id="KW-0813">Transport</keyword>
<evidence type="ECO:0000313" key="10">
    <source>
        <dbReference type="Proteomes" id="UP000189632"/>
    </source>
</evidence>
<organism evidence="9 10">
    <name type="scientific">Bartonella choladocola</name>
    <dbReference type="NCBI Taxonomy" id="2750995"/>
    <lineage>
        <taxon>Bacteria</taxon>
        <taxon>Pseudomonadati</taxon>
        <taxon>Pseudomonadota</taxon>
        <taxon>Alphaproteobacteria</taxon>
        <taxon>Hyphomicrobiales</taxon>
        <taxon>Bartonellaceae</taxon>
        <taxon>Bartonella</taxon>
    </lineage>
</organism>
<feature type="signal peptide" evidence="8">
    <location>
        <begin position="1"/>
        <end position="26"/>
    </location>
</feature>
<dbReference type="Gene3D" id="1.20.1600.10">
    <property type="entry name" value="Outer membrane efflux proteins (OEP)"/>
    <property type="match status" value="1"/>
</dbReference>
<dbReference type="GO" id="GO:1990281">
    <property type="term" value="C:efflux pump complex"/>
    <property type="evidence" value="ECO:0007669"/>
    <property type="project" value="TreeGrafter"/>
</dbReference>
<reference evidence="9 10" key="1">
    <citation type="submission" date="2016-11" db="EMBL/GenBank/DDBJ databases">
        <title>Comparative genomics of Bartonella apis.</title>
        <authorList>
            <person name="Engel P."/>
        </authorList>
    </citation>
    <scope>NUCLEOTIDE SEQUENCE [LARGE SCALE GENOMIC DNA]</scope>
    <source>
        <strain evidence="9 10">BBC0122</strain>
    </source>
</reference>
<evidence type="ECO:0000313" key="9">
    <source>
        <dbReference type="EMBL" id="AQT47536.1"/>
    </source>
</evidence>
<dbReference type="KEGG" id="bapi:BBC0122_014270"/>
<dbReference type="PANTHER" id="PTHR30026:SF22">
    <property type="entry name" value="OUTER MEMBRANE EFFLUX PROTEIN"/>
    <property type="match status" value="1"/>
</dbReference>
<evidence type="ECO:0000256" key="6">
    <source>
        <dbReference type="ARBA" id="ARBA00023136"/>
    </source>
</evidence>
<keyword evidence="6" id="KW-0472">Membrane</keyword>
<sequence length="451" mass="48645">MVKTKKALLSALLLSGVVFASQPVHAETLMGALAKAYTNNGNLNSERASARILDEDIAIAKSNFRPQIEGFGSYARGRSAATTYYTTTGSLGVQLSQKVFDGFVTKNTVASAEVKAQAQREYLRNTEQNMLVNAATAYANVFQYRQIAELRRQNLAALEEQVRADKAKLDVGEGTRTDLAQSEAARSVAVSELSLARADVKSAEAVYRQVIGADPDKLERPPVSKALPGSPDAGYKIGAATHPAILYSKYLIDASSYNVKAKEGALLPQVDLSASTSYNQIYNGPGDGGRSNSVGVSINVPIYQGGRTSAQIRQSKEQLGQARIQLDLAQDSVRENMSSSWSQLEGARASVIAYRDSVRAAEIALDGRVQENRVGQATTLDVLNSRTQLIDAQISLVTAERNVVVASYNVQSAIGKMTADQLGLRVVKYDPEEHNKAVKDKWIGVRTPDGR</sequence>
<evidence type="ECO:0000256" key="4">
    <source>
        <dbReference type="ARBA" id="ARBA00022452"/>
    </source>
</evidence>
<dbReference type="AlphaFoldDB" id="A0A1U9MI52"/>
<dbReference type="InterPro" id="IPR051906">
    <property type="entry name" value="TolC-like"/>
</dbReference>
<name>A0A1U9MI52_9HYPH</name>
<evidence type="ECO:0000256" key="7">
    <source>
        <dbReference type="ARBA" id="ARBA00023237"/>
    </source>
</evidence>
<evidence type="ECO:0000256" key="8">
    <source>
        <dbReference type="SAM" id="SignalP"/>
    </source>
</evidence>
<dbReference type="Proteomes" id="UP000189632">
    <property type="component" value="Chromosome"/>
</dbReference>
<dbReference type="EMBL" id="CP015625">
    <property type="protein sequence ID" value="AQT47536.1"/>
    <property type="molecule type" value="Genomic_DNA"/>
</dbReference>
<dbReference type="GO" id="GO:0015562">
    <property type="term" value="F:efflux transmembrane transporter activity"/>
    <property type="evidence" value="ECO:0007669"/>
    <property type="project" value="InterPro"/>
</dbReference>
<keyword evidence="5" id="KW-0812">Transmembrane</keyword>
<comment type="subcellular location">
    <subcellularLocation>
        <location evidence="1">Cell outer membrane</location>
    </subcellularLocation>
</comment>
<evidence type="ECO:0000256" key="1">
    <source>
        <dbReference type="ARBA" id="ARBA00004442"/>
    </source>
</evidence>
<evidence type="ECO:0000256" key="3">
    <source>
        <dbReference type="ARBA" id="ARBA00022448"/>
    </source>
</evidence>
<dbReference type="Pfam" id="PF02321">
    <property type="entry name" value="OEP"/>
    <property type="match status" value="2"/>
</dbReference>
<dbReference type="GO" id="GO:0015288">
    <property type="term" value="F:porin activity"/>
    <property type="evidence" value="ECO:0007669"/>
    <property type="project" value="TreeGrafter"/>
</dbReference>
<evidence type="ECO:0000256" key="2">
    <source>
        <dbReference type="ARBA" id="ARBA00007613"/>
    </source>
</evidence>
<feature type="chain" id="PRO_5010722858" evidence="8">
    <location>
        <begin position="27"/>
        <end position="451"/>
    </location>
</feature>
<protein>
    <submittedName>
        <fullName evidence="9">Outer membrane protein</fullName>
    </submittedName>
</protein>
<keyword evidence="8" id="KW-0732">Signal</keyword>
<proteinExistence type="inferred from homology"/>
<keyword evidence="7" id="KW-0998">Cell outer membrane</keyword>
<dbReference type="STRING" id="1686310.BBC0244_014570"/>
<keyword evidence="4" id="KW-1134">Transmembrane beta strand</keyword>
<accession>A0A1U9MI52</accession>
<dbReference type="PANTHER" id="PTHR30026">
    <property type="entry name" value="OUTER MEMBRANE PROTEIN TOLC"/>
    <property type="match status" value="1"/>
</dbReference>
<comment type="similarity">
    <text evidence="2">Belongs to the outer membrane factor (OMF) (TC 1.B.17) family.</text>
</comment>
<evidence type="ECO:0000256" key="5">
    <source>
        <dbReference type="ARBA" id="ARBA00022692"/>
    </source>
</evidence>
<dbReference type="GO" id="GO:0009279">
    <property type="term" value="C:cell outer membrane"/>
    <property type="evidence" value="ECO:0007669"/>
    <property type="project" value="UniProtKB-SubCell"/>
</dbReference>
<gene>
    <name evidence="9" type="ORF">BBC0122_014270</name>
</gene>
<keyword evidence="10" id="KW-1185">Reference proteome</keyword>